<dbReference type="Pfam" id="PF02836">
    <property type="entry name" value="Glyco_hydro_2_C"/>
    <property type="match status" value="2"/>
</dbReference>
<dbReference type="Pfam" id="PF16355">
    <property type="entry name" value="DUF4982"/>
    <property type="match status" value="1"/>
</dbReference>
<feature type="chain" id="PRO_5016015241" evidence="4">
    <location>
        <begin position="20"/>
        <end position="951"/>
    </location>
</feature>
<dbReference type="NCBIfam" id="NF041462">
    <property type="entry name" value="GalA"/>
    <property type="match status" value="1"/>
</dbReference>
<dbReference type="Pfam" id="PF00703">
    <property type="entry name" value="Glyco_hydro_2"/>
    <property type="match status" value="1"/>
</dbReference>
<gene>
    <name evidence="10" type="ORF">CLV62_102106</name>
</gene>
<evidence type="ECO:0000259" key="6">
    <source>
        <dbReference type="Pfam" id="PF02836"/>
    </source>
</evidence>
<evidence type="ECO:0000313" key="10">
    <source>
        <dbReference type="EMBL" id="PXV68075.1"/>
    </source>
</evidence>
<sequence>MKKTFSLVLVLCFFLEVFAQQGNNENSVLAVKNERLSLDKGWRFHPGDIPFPIIKGHNATYTSTKAARATGAAAPGYDDKSWRELDLPHDWAVEMPFDSTENLSQGYKQRGYGWYRRHFKLDNSDRGKHLELQFDGIATHATIWVNGTVVHRNWCGYTSSYIDVSPLVKYGDEINTIAIRVDAVAQEGWWYEGAGIYRHTWLVKRSPLHIITDGVYANPVKTASGSWEIPAEITLQNSGKGNVSNIEVEVSVFDKSGKQIAQNTNKTSVKLFDQAIASLSIPVSNPHLWSVDDPYLYTVETKVKQNGKLLDEATTKCGFRTIRFDKDTGFYLNDQPMKLKGTCNHIDHAGVGVAMPNSLWEFRLRKLKEMGSNAYRCAHNPPSREFLEACDSIGIMVMDENRNFNSSPEYIRQLQWLIQRDRNHPSVILWSVFNEEPMQGTEIGYEMVRRMSTEVKKLDTTRPVTAAMNGGLFSEINVSQAADVVGFNYQSYAYDDFRKANPHMCLTSSEDVSCVMQRGQYVTDHSKNLLDSYDTQHPDWGTTHRKSWKDINERPFLAGCFVWTGFDYKGEPTPFAWPTVSSNFGIMDLCGFPKSAYYIYQAFWLDRPILRLEPHWNWPADSIGKNIKVMAISNLDKVKLIVNGKTIAEENVDKYNFNSWDIPYQPGKLEAIGYRSGKEVIRTKVETTDEPVSIQLIADRSSIDGDGWDAMPITVQALDKKGRPVPTANMLIEFEVSGDGKLIGVGNGDPNSHELDKATTRSLYHGLAQAIIQSNENTNGNVIVTAKSKGLKSATISIPVRQVAQIPFVARVSPTLVLDKWLLSPSTTSRPDPNLKLSDNDMNSWEPIRNGQLQTLEKGKYQVYRSTFTPYKLQQTEGGRILFRNLTGKAEIWLNGQLIGTKDKAEASDFVAEFPPLAGDYQLNVLIEGNTGDKVGLGGMVSILDRAITSK</sequence>
<dbReference type="InterPro" id="IPR013783">
    <property type="entry name" value="Ig-like_fold"/>
</dbReference>
<dbReference type="InterPro" id="IPR006102">
    <property type="entry name" value="Ig-like_GH2"/>
</dbReference>
<feature type="domain" description="Glycoside hydrolase family 2" evidence="8">
    <location>
        <begin position="694"/>
        <end position="796"/>
    </location>
</feature>
<dbReference type="InterPro" id="IPR040605">
    <property type="entry name" value="Glyco_hydro2_dom5"/>
</dbReference>
<evidence type="ECO:0000259" key="7">
    <source>
        <dbReference type="Pfam" id="PF16355"/>
    </source>
</evidence>
<dbReference type="RefSeq" id="WP_245903986.1">
    <property type="nucleotide sequence ID" value="NZ_QICL01000002.1"/>
</dbReference>
<evidence type="ECO:0000256" key="4">
    <source>
        <dbReference type="SAM" id="SignalP"/>
    </source>
</evidence>
<evidence type="ECO:0000256" key="3">
    <source>
        <dbReference type="ARBA" id="ARBA00023295"/>
    </source>
</evidence>
<keyword evidence="4" id="KW-0732">Signal</keyword>
<dbReference type="InterPro" id="IPR008979">
    <property type="entry name" value="Galactose-bd-like_sf"/>
</dbReference>
<dbReference type="Gene3D" id="3.20.20.80">
    <property type="entry name" value="Glycosidases"/>
    <property type="match status" value="1"/>
</dbReference>
<dbReference type="InterPro" id="IPR017853">
    <property type="entry name" value="GH"/>
</dbReference>
<dbReference type="Gene3D" id="2.60.120.260">
    <property type="entry name" value="Galactose-binding domain-like"/>
    <property type="match status" value="1"/>
</dbReference>
<dbReference type="EMBL" id="QICL01000002">
    <property type="protein sequence ID" value="PXV68075.1"/>
    <property type="molecule type" value="Genomic_DNA"/>
</dbReference>
<dbReference type="PROSITE" id="PS00608">
    <property type="entry name" value="GLYCOSYL_HYDROL_F2_2"/>
    <property type="match status" value="1"/>
</dbReference>
<dbReference type="InterPro" id="IPR036156">
    <property type="entry name" value="Beta-gal/glucu_dom_sf"/>
</dbReference>
<dbReference type="SUPFAM" id="SSF51445">
    <property type="entry name" value="(Trans)glycosidases"/>
    <property type="match status" value="1"/>
</dbReference>
<feature type="signal peptide" evidence="4">
    <location>
        <begin position="1"/>
        <end position="19"/>
    </location>
</feature>
<feature type="domain" description="Beta-mannosidase-like galactose-binding" evidence="9">
    <location>
        <begin position="92"/>
        <end position="187"/>
    </location>
</feature>
<evidence type="ECO:0000259" key="9">
    <source>
        <dbReference type="Pfam" id="PF22666"/>
    </source>
</evidence>
<dbReference type="AlphaFoldDB" id="A0A2V3PZX0"/>
<dbReference type="PANTHER" id="PTHR42732">
    <property type="entry name" value="BETA-GALACTOSIDASE"/>
    <property type="match status" value="1"/>
</dbReference>
<feature type="domain" description="Glycoside hydrolase family 2 catalytic" evidence="6">
    <location>
        <begin position="326"/>
        <end position="402"/>
    </location>
</feature>
<dbReference type="PANTHER" id="PTHR42732:SF1">
    <property type="entry name" value="BETA-MANNOSIDASE"/>
    <property type="match status" value="1"/>
</dbReference>
<keyword evidence="2" id="KW-0378">Hydrolase</keyword>
<dbReference type="Gene3D" id="2.60.40.10">
    <property type="entry name" value="Immunoglobulins"/>
    <property type="match status" value="3"/>
</dbReference>
<evidence type="ECO:0000256" key="2">
    <source>
        <dbReference type="ARBA" id="ARBA00022801"/>
    </source>
</evidence>
<dbReference type="InterPro" id="IPR051913">
    <property type="entry name" value="GH2_Domain-Containing"/>
</dbReference>
<dbReference type="Pfam" id="PF22666">
    <property type="entry name" value="Glyco_hydro_2_N2"/>
    <property type="match status" value="1"/>
</dbReference>
<dbReference type="InterPro" id="IPR054593">
    <property type="entry name" value="Beta-mannosidase-like_N2"/>
</dbReference>
<protein>
    <submittedName>
        <fullName evidence="10">Beta-galactosidase</fullName>
    </submittedName>
</protein>
<dbReference type="InterPro" id="IPR048230">
    <property type="entry name" value="GalA-like"/>
</dbReference>
<dbReference type="SUPFAM" id="SSF49785">
    <property type="entry name" value="Galactose-binding domain-like"/>
    <property type="match status" value="1"/>
</dbReference>
<evidence type="ECO:0000256" key="1">
    <source>
        <dbReference type="ARBA" id="ARBA00007401"/>
    </source>
</evidence>
<dbReference type="InterPro" id="IPR023232">
    <property type="entry name" value="Glyco_hydro_2_AS"/>
</dbReference>
<reference evidence="10 11" key="1">
    <citation type="submission" date="2018-03" db="EMBL/GenBank/DDBJ databases">
        <title>Genomic Encyclopedia of Archaeal and Bacterial Type Strains, Phase II (KMG-II): from individual species to whole genera.</title>
        <authorList>
            <person name="Goeker M."/>
        </authorList>
    </citation>
    <scope>NUCLEOTIDE SEQUENCE [LARGE SCALE GENOMIC DNA]</scope>
    <source>
        <strain evidence="10 11">DSM 100214</strain>
    </source>
</reference>
<evidence type="ECO:0000259" key="8">
    <source>
        <dbReference type="Pfam" id="PF18565"/>
    </source>
</evidence>
<keyword evidence="11" id="KW-1185">Reference proteome</keyword>
<evidence type="ECO:0000259" key="5">
    <source>
        <dbReference type="Pfam" id="PF00703"/>
    </source>
</evidence>
<keyword evidence="3" id="KW-0326">Glycosidase</keyword>
<dbReference type="InterPro" id="IPR006103">
    <property type="entry name" value="Glyco_hydro_2_cat"/>
</dbReference>
<feature type="domain" description="Glycoside hydrolase family 2 catalytic" evidence="6">
    <location>
        <begin position="407"/>
        <end position="498"/>
    </location>
</feature>
<feature type="domain" description="DUF4982" evidence="7">
    <location>
        <begin position="624"/>
        <end position="680"/>
    </location>
</feature>
<comment type="similarity">
    <text evidence="1">Belongs to the glycosyl hydrolase 2 family.</text>
</comment>
<feature type="domain" description="Glycoside hydrolase family 2 immunoglobulin-like beta-sandwich" evidence="5">
    <location>
        <begin position="219"/>
        <end position="320"/>
    </location>
</feature>
<dbReference type="GO" id="GO:0004553">
    <property type="term" value="F:hydrolase activity, hydrolyzing O-glycosyl compounds"/>
    <property type="evidence" value="ECO:0007669"/>
    <property type="project" value="InterPro"/>
</dbReference>
<dbReference type="InterPro" id="IPR032311">
    <property type="entry name" value="DUF4982"/>
</dbReference>
<organism evidence="10 11">
    <name type="scientific">Dysgonomonas alginatilytica</name>
    <dbReference type="NCBI Taxonomy" id="1605892"/>
    <lineage>
        <taxon>Bacteria</taxon>
        <taxon>Pseudomonadati</taxon>
        <taxon>Bacteroidota</taxon>
        <taxon>Bacteroidia</taxon>
        <taxon>Bacteroidales</taxon>
        <taxon>Dysgonomonadaceae</taxon>
        <taxon>Dysgonomonas</taxon>
    </lineage>
</organism>
<dbReference type="Proteomes" id="UP000247973">
    <property type="component" value="Unassembled WGS sequence"/>
</dbReference>
<evidence type="ECO:0000313" key="11">
    <source>
        <dbReference type="Proteomes" id="UP000247973"/>
    </source>
</evidence>
<comment type="caution">
    <text evidence="10">The sequence shown here is derived from an EMBL/GenBank/DDBJ whole genome shotgun (WGS) entry which is preliminary data.</text>
</comment>
<proteinExistence type="inferred from homology"/>
<name>A0A2V3PZX0_9BACT</name>
<accession>A0A2V3PZX0</accession>
<dbReference type="Pfam" id="PF18565">
    <property type="entry name" value="Glyco_hydro2_C5"/>
    <property type="match status" value="1"/>
</dbReference>
<dbReference type="GO" id="GO:0005975">
    <property type="term" value="P:carbohydrate metabolic process"/>
    <property type="evidence" value="ECO:0007669"/>
    <property type="project" value="InterPro"/>
</dbReference>
<dbReference type="SUPFAM" id="SSF49303">
    <property type="entry name" value="beta-Galactosidase/glucuronidase domain"/>
    <property type="match status" value="1"/>
</dbReference>